<reference evidence="8 9" key="1">
    <citation type="submission" date="2020-07" db="EMBL/GenBank/DDBJ databases">
        <title>Streptomyces isolated from Indian soil.</title>
        <authorList>
            <person name="Mandal S."/>
            <person name="Maiti P.K."/>
        </authorList>
    </citation>
    <scope>NUCLEOTIDE SEQUENCE [LARGE SCALE GENOMIC DNA]</scope>
    <source>
        <strain evidence="8 9">PSKA54</strain>
    </source>
</reference>
<comment type="caution">
    <text evidence="8">The sequence shown here is derived from an EMBL/GenBank/DDBJ whole genome shotgun (WGS) entry which is preliminary data.</text>
</comment>
<name>A0A7W2D956_9ACTN</name>
<feature type="transmembrane region" description="Helical" evidence="7">
    <location>
        <begin position="44"/>
        <end position="68"/>
    </location>
</feature>
<keyword evidence="9" id="KW-1185">Reference proteome</keyword>
<evidence type="ECO:0000256" key="3">
    <source>
        <dbReference type="ARBA" id="ARBA00022692"/>
    </source>
</evidence>
<accession>A0A7W2D956</accession>
<dbReference type="RefSeq" id="WP_181868258.1">
    <property type="nucleotide sequence ID" value="NZ_JACEQY010000080.1"/>
</dbReference>
<dbReference type="Gene3D" id="1.20.1740.10">
    <property type="entry name" value="Amino acid/polyamine transporter I"/>
    <property type="match status" value="1"/>
</dbReference>
<protein>
    <submittedName>
        <fullName evidence="8">APC family permease</fullName>
    </submittedName>
</protein>
<evidence type="ECO:0000256" key="6">
    <source>
        <dbReference type="SAM" id="MobiDB-lite"/>
    </source>
</evidence>
<evidence type="ECO:0000256" key="7">
    <source>
        <dbReference type="SAM" id="Phobius"/>
    </source>
</evidence>
<gene>
    <name evidence="8" type="ORF">H1V43_37620</name>
</gene>
<dbReference type="PIRSF" id="PIRSF006060">
    <property type="entry name" value="AA_transporter"/>
    <property type="match status" value="1"/>
</dbReference>
<dbReference type="PANTHER" id="PTHR42770">
    <property type="entry name" value="AMINO ACID TRANSPORTER-RELATED"/>
    <property type="match status" value="1"/>
</dbReference>
<dbReference type="InterPro" id="IPR050367">
    <property type="entry name" value="APC_superfamily"/>
</dbReference>
<keyword evidence="3 7" id="KW-0812">Transmembrane</keyword>
<keyword evidence="4 7" id="KW-1133">Transmembrane helix</keyword>
<dbReference type="Pfam" id="PF13520">
    <property type="entry name" value="AA_permease_2"/>
    <property type="match status" value="1"/>
</dbReference>
<dbReference type="GO" id="GO:0005886">
    <property type="term" value="C:plasma membrane"/>
    <property type="evidence" value="ECO:0007669"/>
    <property type="project" value="UniProtKB-SubCell"/>
</dbReference>
<evidence type="ECO:0000256" key="4">
    <source>
        <dbReference type="ARBA" id="ARBA00022989"/>
    </source>
</evidence>
<feature type="region of interest" description="Disordered" evidence="6">
    <location>
        <begin position="466"/>
        <end position="487"/>
    </location>
</feature>
<dbReference type="InterPro" id="IPR002293">
    <property type="entry name" value="AA/rel_permease1"/>
</dbReference>
<feature type="transmembrane region" description="Helical" evidence="7">
    <location>
        <begin position="363"/>
        <end position="386"/>
    </location>
</feature>
<feature type="transmembrane region" description="Helical" evidence="7">
    <location>
        <begin position="286"/>
        <end position="311"/>
    </location>
</feature>
<feature type="transmembrane region" description="Helical" evidence="7">
    <location>
        <begin position="235"/>
        <end position="258"/>
    </location>
</feature>
<feature type="transmembrane region" description="Helical" evidence="7">
    <location>
        <begin position="197"/>
        <end position="214"/>
    </location>
</feature>
<evidence type="ECO:0000256" key="2">
    <source>
        <dbReference type="ARBA" id="ARBA00022475"/>
    </source>
</evidence>
<feature type="transmembrane region" description="Helical" evidence="7">
    <location>
        <begin position="423"/>
        <end position="445"/>
    </location>
</feature>
<dbReference type="GO" id="GO:0022857">
    <property type="term" value="F:transmembrane transporter activity"/>
    <property type="evidence" value="ECO:0007669"/>
    <property type="project" value="InterPro"/>
</dbReference>
<sequence>MSTPRGLQANVLGTFDSIVMAVAGSAPAYSLAATTAVLVGTVGFAAPAALLYCAIPMFGIAWAFNYLGRLDINAGASYSWVARALHPSLGFLSGWALVVSATIFMVAGSLPAGSMTLSLIAPELADNTAVATAVGAGWFLVMLVIVLMGARLTVHAQLVMSGIELLILLAFALAALFHDAAVQDFSWSWLSFSHFDGVQGFAAGALIAAFYYWGWDVTSNLSEETRNSRKTSGPAGLIGLAVVFVLFEVFTISVNVLLTADEIEVNSANVLAVLGERIWPGWGGKLLIVAVMLSTIATLETTLIQVTRSLFAMGRDRTMPTALGISHRRYQTPWVALVVVGAVALALFVASNALGSVGDILESAVAAIGLQIAVYYGLAGLAVVVAYRKVLLKSPANFLFGGLWPLTGALFMFWVLTESLGTLDFTAIGIGIGGLTVGLVPMLWYRKSDYYRPDRLDAAHAEQVRKEYGRQEPVPASSAGDAIATDF</sequence>
<feature type="transmembrane region" description="Helical" evidence="7">
    <location>
        <begin position="398"/>
        <end position="417"/>
    </location>
</feature>
<comment type="subcellular location">
    <subcellularLocation>
        <location evidence="1">Cell membrane</location>
        <topology evidence="1">Multi-pass membrane protein</topology>
    </subcellularLocation>
</comment>
<evidence type="ECO:0000256" key="5">
    <source>
        <dbReference type="ARBA" id="ARBA00023136"/>
    </source>
</evidence>
<evidence type="ECO:0000313" key="8">
    <source>
        <dbReference type="EMBL" id="MBA4866918.1"/>
    </source>
</evidence>
<feature type="transmembrane region" description="Helical" evidence="7">
    <location>
        <begin position="89"/>
        <end position="110"/>
    </location>
</feature>
<feature type="transmembrane region" description="Helical" evidence="7">
    <location>
        <begin position="12"/>
        <end position="32"/>
    </location>
</feature>
<keyword evidence="5 7" id="KW-0472">Membrane</keyword>
<proteinExistence type="predicted"/>
<feature type="transmembrane region" description="Helical" evidence="7">
    <location>
        <begin position="157"/>
        <end position="177"/>
    </location>
</feature>
<organism evidence="8 9">
    <name type="scientific">Streptomyces himalayensis subsp. aureolus</name>
    <dbReference type="NCBI Taxonomy" id="2758039"/>
    <lineage>
        <taxon>Bacteria</taxon>
        <taxon>Bacillati</taxon>
        <taxon>Actinomycetota</taxon>
        <taxon>Actinomycetes</taxon>
        <taxon>Kitasatosporales</taxon>
        <taxon>Streptomycetaceae</taxon>
        <taxon>Streptomyces</taxon>
        <taxon>Streptomyces himalayensis</taxon>
    </lineage>
</organism>
<feature type="transmembrane region" description="Helical" evidence="7">
    <location>
        <begin position="332"/>
        <end position="351"/>
    </location>
</feature>
<feature type="transmembrane region" description="Helical" evidence="7">
    <location>
        <begin position="130"/>
        <end position="150"/>
    </location>
</feature>
<dbReference type="EMBL" id="JACEQY010000080">
    <property type="protein sequence ID" value="MBA4866918.1"/>
    <property type="molecule type" value="Genomic_DNA"/>
</dbReference>
<keyword evidence="2" id="KW-1003">Cell membrane</keyword>
<dbReference type="PANTHER" id="PTHR42770:SF7">
    <property type="entry name" value="MEMBRANE PROTEIN"/>
    <property type="match status" value="1"/>
</dbReference>
<evidence type="ECO:0000256" key="1">
    <source>
        <dbReference type="ARBA" id="ARBA00004651"/>
    </source>
</evidence>
<evidence type="ECO:0000313" key="9">
    <source>
        <dbReference type="Proteomes" id="UP000586976"/>
    </source>
</evidence>
<dbReference type="Proteomes" id="UP000586976">
    <property type="component" value="Unassembled WGS sequence"/>
</dbReference>
<dbReference type="AlphaFoldDB" id="A0A7W2D956"/>